<reference evidence="1 2" key="1">
    <citation type="submission" date="2024-02" db="EMBL/GenBank/DDBJ databases">
        <authorList>
            <person name="Vignale AGUSTIN F."/>
            <person name="Sosa J E."/>
            <person name="Modenutti C."/>
        </authorList>
    </citation>
    <scope>NUCLEOTIDE SEQUENCE [LARGE SCALE GENOMIC DNA]</scope>
</reference>
<evidence type="ECO:0000313" key="2">
    <source>
        <dbReference type="Proteomes" id="UP001642360"/>
    </source>
</evidence>
<name>A0ABC8U364_9AQUA</name>
<dbReference type="EMBL" id="CAUOFW020006332">
    <property type="protein sequence ID" value="CAK9174315.1"/>
    <property type="molecule type" value="Genomic_DNA"/>
</dbReference>
<gene>
    <name evidence="1" type="ORF">ILEXP_LOCUS44048</name>
</gene>
<proteinExistence type="predicted"/>
<protein>
    <submittedName>
        <fullName evidence="1">Uncharacterized protein</fullName>
    </submittedName>
</protein>
<organism evidence="1 2">
    <name type="scientific">Ilex paraguariensis</name>
    <name type="common">yerba mate</name>
    <dbReference type="NCBI Taxonomy" id="185542"/>
    <lineage>
        <taxon>Eukaryota</taxon>
        <taxon>Viridiplantae</taxon>
        <taxon>Streptophyta</taxon>
        <taxon>Embryophyta</taxon>
        <taxon>Tracheophyta</taxon>
        <taxon>Spermatophyta</taxon>
        <taxon>Magnoliopsida</taxon>
        <taxon>eudicotyledons</taxon>
        <taxon>Gunneridae</taxon>
        <taxon>Pentapetalae</taxon>
        <taxon>asterids</taxon>
        <taxon>campanulids</taxon>
        <taxon>Aquifoliales</taxon>
        <taxon>Aquifoliaceae</taxon>
        <taxon>Ilex</taxon>
    </lineage>
</organism>
<evidence type="ECO:0000313" key="1">
    <source>
        <dbReference type="EMBL" id="CAK9174315.1"/>
    </source>
</evidence>
<accession>A0ABC8U364</accession>
<keyword evidence="2" id="KW-1185">Reference proteome</keyword>
<sequence>MFIKMEELAGYTVGGGSLGKVDSGLSKGRSICIVPSTFASDEVEDPDGMEPYEYSIKWGLVVAEAVLGQLGRMQNLVQRVANLKEDTETPSSLLYDQLVDATSYRTLVGDLQYLTLTLPDLSHAVNLVC</sequence>
<dbReference type="AlphaFoldDB" id="A0ABC8U364"/>
<dbReference type="Proteomes" id="UP001642360">
    <property type="component" value="Unassembled WGS sequence"/>
</dbReference>
<comment type="caution">
    <text evidence="1">The sequence shown here is derived from an EMBL/GenBank/DDBJ whole genome shotgun (WGS) entry which is preliminary data.</text>
</comment>